<dbReference type="GO" id="GO:0005634">
    <property type="term" value="C:nucleus"/>
    <property type="evidence" value="ECO:0007669"/>
    <property type="project" value="InterPro"/>
</dbReference>
<organism evidence="3">
    <name type="scientific">Corethrella appendiculata</name>
    <dbReference type="NCBI Taxonomy" id="1370023"/>
    <lineage>
        <taxon>Eukaryota</taxon>
        <taxon>Metazoa</taxon>
        <taxon>Ecdysozoa</taxon>
        <taxon>Arthropoda</taxon>
        <taxon>Hexapoda</taxon>
        <taxon>Insecta</taxon>
        <taxon>Pterygota</taxon>
        <taxon>Neoptera</taxon>
        <taxon>Endopterygota</taxon>
        <taxon>Diptera</taxon>
        <taxon>Nematocera</taxon>
        <taxon>Culicoidea</taxon>
        <taxon>Chaoboridae</taxon>
        <taxon>Corethrella</taxon>
    </lineage>
</organism>
<dbReference type="EMBL" id="GANO01004942">
    <property type="protein sequence ID" value="JAB54929.1"/>
    <property type="molecule type" value="mRNA"/>
</dbReference>
<reference evidence="3" key="1">
    <citation type="journal article" date="2014" name="Insect Biochem. Mol. Biol.">
        <title>An insight into the sialome of the frog biting fly, Corethrella appendiculata.</title>
        <authorList>
            <person name="Ribeiro J.M.C."/>
            <person name="Chagas A.C."/>
            <person name="Pham V.M."/>
            <person name="Lounibos L.P."/>
            <person name="Calvo E."/>
        </authorList>
    </citation>
    <scope>NUCLEOTIDE SEQUENCE</scope>
    <source>
        <tissue evidence="3">Salivary glands</tissue>
    </source>
</reference>
<evidence type="ECO:0000313" key="3">
    <source>
        <dbReference type="EMBL" id="JAB54929.1"/>
    </source>
</evidence>
<dbReference type="Pfam" id="PF15497">
    <property type="entry name" value="SNAPC5"/>
    <property type="match status" value="1"/>
</dbReference>
<keyword evidence="1" id="KW-0175">Coiled coil</keyword>
<dbReference type="GO" id="GO:0006384">
    <property type="term" value="P:transcription initiation at RNA polymerase III promoter"/>
    <property type="evidence" value="ECO:0007669"/>
    <property type="project" value="InterPro"/>
</dbReference>
<dbReference type="AlphaFoldDB" id="U5ENZ0"/>
<feature type="non-terminal residue" evidence="3">
    <location>
        <position position="1"/>
    </location>
</feature>
<protein>
    <submittedName>
        <fullName evidence="3">Uncharacterized protein</fullName>
    </submittedName>
</protein>
<accession>U5ENZ0</accession>
<dbReference type="InterPro" id="IPR029138">
    <property type="entry name" value="SNAPC5"/>
</dbReference>
<dbReference type="GO" id="GO:0006366">
    <property type="term" value="P:transcription by RNA polymerase II"/>
    <property type="evidence" value="ECO:0007669"/>
    <property type="project" value="InterPro"/>
</dbReference>
<evidence type="ECO:0000256" key="2">
    <source>
        <dbReference type="SAM" id="MobiDB-lite"/>
    </source>
</evidence>
<name>U5ENZ0_9DIPT</name>
<feature type="region of interest" description="Disordered" evidence="2">
    <location>
        <begin position="57"/>
        <end position="77"/>
    </location>
</feature>
<proteinExistence type="evidence at transcript level"/>
<sequence length="106" mass="12191">ALAREQIQLKQTETKLKEIIENINRQLNRLLVEELQLKSKDLQKFIKKEDLDNALAATTPEATTSKESGNGHQNVEDINKQVLDLNISENLFKTIDEMEDEDLEID</sequence>
<feature type="coiled-coil region" evidence="1">
    <location>
        <begin position="2"/>
        <end position="40"/>
    </location>
</feature>
<evidence type="ECO:0000256" key="1">
    <source>
        <dbReference type="SAM" id="Coils"/>
    </source>
</evidence>
<feature type="compositionally biased region" description="Polar residues" evidence="2">
    <location>
        <begin position="60"/>
        <end position="73"/>
    </location>
</feature>